<dbReference type="GO" id="GO:0016020">
    <property type="term" value="C:membrane"/>
    <property type="evidence" value="ECO:0007669"/>
    <property type="project" value="UniProtKB-SubCell"/>
</dbReference>
<feature type="transmembrane region" description="Helical" evidence="5">
    <location>
        <begin position="344"/>
        <end position="364"/>
    </location>
</feature>
<dbReference type="PANTHER" id="PTHR43427">
    <property type="entry name" value="CHLORIDE CHANNEL PROTEIN CLC-E"/>
    <property type="match status" value="1"/>
</dbReference>
<sequence>MEYAWLGSSYGRGVVRPATPHKQVVPGISMSMAENRDMSGMPPSSPPWLAVLARRNREHAYLAASLGRWIILGSVSGGLAGLSGWVFLTVLDRITDFRLEHDRMYFMLPVAGLILGGMYHFFGGRAKGGSPLLIEQIHEPTEWLPRRMAPMILLGTWASQLFGASVGREGTALQMSGGLTDTFARLIRLKPDDRRTLLIAALAGGFGAVFGVPVTGAVFALEVQSLGRVRYEAIVPALSASIVGDLIVRGLGYHHALRVPLDPRIDTWLILKLLLAGVAFGLAGAAFIELTEGLKSATARFIHFPPLRTFLGGLALVGLTAWVGHDYLGMSLGIIDRALAGDRLSFAVFALKILFTAISIGTLFPGGEVTPLFAIGATLGVALATPLNIEPSLLAGLGFVAVFAGASNTPLACTILGIEIFGGGAAVPFAVVCVVAFVFSGHRSIYPTQRVAITKTGRNLEHRPRIHGWHSRPE</sequence>
<accession>A0A6J6YQ81</accession>
<name>A0A6J6YQ81_9ZZZZ</name>
<evidence type="ECO:0000256" key="3">
    <source>
        <dbReference type="ARBA" id="ARBA00022989"/>
    </source>
</evidence>
<dbReference type="Gene3D" id="1.10.3080.10">
    <property type="entry name" value="Clc chloride channel"/>
    <property type="match status" value="1"/>
</dbReference>
<gene>
    <name evidence="6" type="ORF">UFOPK3001_01332</name>
</gene>
<dbReference type="EMBL" id="CAFAAJ010000079">
    <property type="protein sequence ID" value="CAB4807437.1"/>
    <property type="molecule type" value="Genomic_DNA"/>
</dbReference>
<feature type="transmembrane region" description="Helical" evidence="5">
    <location>
        <begin position="265"/>
        <end position="287"/>
    </location>
</feature>
<dbReference type="SUPFAM" id="SSF81340">
    <property type="entry name" value="Clc chloride channel"/>
    <property type="match status" value="1"/>
</dbReference>
<comment type="subcellular location">
    <subcellularLocation>
        <location evidence="1">Membrane</location>
        <topology evidence="1">Multi-pass membrane protein</topology>
    </subcellularLocation>
</comment>
<dbReference type="PRINTS" id="PR00762">
    <property type="entry name" value="CLCHANNEL"/>
</dbReference>
<keyword evidence="2 5" id="KW-0812">Transmembrane</keyword>
<dbReference type="Pfam" id="PF00654">
    <property type="entry name" value="Voltage_CLC"/>
    <property type="match status" value="1"/>
</dbReference>
<feature type="transmembrane region" description="Helical" evidence="5">
    <location>
        <begin position="424"/>
        <end position="441"/>
    </location>
</feature>
<evidence type="ECO:0000256" key="2">
    <source>
        <dbReference type="ARBA" id="ARBA00022692"/>
    </source>
</evidence>
<evidence type="ECO:0000256" key="4">
    <source>
        <dbReference type="ARBA" id="ARBA00023136"/>
    </source>
</evidence>
<feature type="transmembrane region" description="Helical" evidence="5">
    <location>
        <begin position="69"/>
        <end position="91"/>
    </location>
</feature>
<dbReference type="InterPro" id="IPR050368">
    <property type="entry name" value="ClC-type_chloride_channel"/>
</dbReference>
<keyword evidence="4 5" id="KW-0472">Membrane</keyword>
<feature type="transmembrane region" description="Helical" evidence="5">
    <location>
        <begin position="197"/>
        <end position="221"/>
    </location>
</feature>
<dbReference type="GO" id="GO:0015108">
    <property type="term" value="F:chloride transmembrane transporter activity"/>
    <property type="evidence" value="ECO:0007669"/>
    <property type="project" value="InterPro"/>
</dbReference>
<protein>
    <submittedName>
        <fullName evidence="6">Unannotated protein</fullName>
    </submittedName>
</protein>
<keyword evidence="3 5" id="KW-1133">Transmembrane helix</keyword>
<dbReference type="AlphaFoldDB" id="A0A6J6YQ81"/>
<reference evidence="6" key="1">
    <citation type="submission" date="2020-05" db="EMBL/GenBank/DDBJ databases">
        <authorList>
            <person name="Chiriac C."/>
            <person name="Salcher M."/>
            <person name="Ghai R."/>
            <person name="Kavagutti S V."/>
        </authorList>
    </citation>
    <scope>NUCLEOTIDE SEQUENCE</scope>
</reference>
<feature type="transmembrane region" description="Helical" evidence="5">
    <location>
        <begin position="103"/>
        <end position="122"/>
    </location>
</feature>
<dbReference type="InterPro" id="IPR001807">
    <property type="entry name" value="ClC"/>
</dbReference>
<organism evidence="6">
    <name type="scientific">freshwater metagenome</name>
    <dbReference type="NCBI Taxonomy" id="449393"/>
    <lineage>
        <taxon>unclassified sequences</taxon>
        <taxon>metagenomes</taxon>
        <taxon>ecological metagenomes</taxon>
    </lineage>
</organism>
<dbReference type="InterPro" id="IPR014743">
    <property type="entry name" value="Cl-channel_core"/>
</dbReference>
<feature type="transmembrane region" description="Helical" evidence="5">
    <location>
        <begin position="307"/>
        <end position="324"/>
    </location>
</feature>
<evidence type="ECO:0000256" key="1">
    <source>
        <dbReference type="ARBA" id="ARBA00004141"/>
    </source>
</evidence>
<evidence type="ECO:0000256" key="5">
    <source>
        <dbReference type="SAM" id="Phobius"/>
    </source>
</evidence>
<evidence type="ECO:0000313" key="6">
    <source>
        <dbReference type="EMBL" id="CAB4807437.1"/>
    </source>
</evidence>
<dbReference type="PANTHER" id="PTHR43427:SF12">
    <property type="entry name" value="CHLORIDE TRANSPORTER"/>
    <property type="match status" value="1"/>
</dbReference>
<proteinExistence type="predicted"/>